<dbReference type="InterPro" id="IPR000421">
    <property type="entry name" value="FA58C"/>
</dbReference>
<evidence type="ECO:0000256" key="1">
    <source>
        <dbReference type="SAM" id="SignalP"/>
    </source>
</evidence>
<name>A0A4U1GHJ3_9SPHI</name>
<dbReference type="PROSITE" id="PS51257">
    <property type="entry name" value="PROKAR_LIPOPROTEIN"/>
    <property type="match status" value="1"/>
</dbReference>
<organism evidence="3 4">
    <name type="scientific">Pedobacter hiemivivus</name>
    <dbReference type="NCBI Taxonomy" id="2530454"/>
    <lineage>
        <taxon>Bacteria</taxon>
        <taxon>Pseudomonadati</taxon>
        <taxon>Bacteroidota</taxon>
        <taxon>Sphingobacteriia</taxon>
        <taxon>Sphingobacteriales</taxon>
        <taxon>Sphingobacteriaceae</taxon>
        <taxon>Pedobacter</taxon>
    </lineage>
</organism>
<reference evidence="3 4" key="1">
    <citation type="submission" date="2019-04" db="EMBL/GenBank/DDBJ databases">
        <title>Pedobacter sp. RP-1-16 sp. nov., isolated from Arctic soil.</title>
        <authorList>
            <person name="Dahal R.H."/>
            <person name="Kim D.-U."/>
        </authorList>
    </citation>
    <scope>NUCLEOTIDE SEQUENCE [LARGE SCALE GENOMIC DNA]</scope>
    <source>
        <strain evidence="3 4">RP-1-16</strain>
    </source>
</reference>
<dbReference type="EMBL" id="SWDX01000002">
    <property type="protein sequence ID" value="TKC63705.1"/>
    <property type="molecule type" value="Genomic_DNA"/>
</dbReference>
<feature type="signal peptide" evidence="1">
    <location>
        <begin position="1"/>
        <end position="26"/>
    </location>
</feature>
<protein>
    <recommendedName>
        <fullName evidence="2">F5/8 type C domain-containing protein</fullName>
    </recommendedName>
</protein>
<dbReference type="Proteomes" id="UP000309594">
    <property type="component" value="Unassembled WGS sequence"/>
</dbReference>
<evidence type="ECO:0000259" key="2">
    <source>
        <dbReference type="PROSITE" id="PS50022"/>
    </source>
</evidence>
<accession>A0A4U1GHJ3</accession>
<dbReference type="AlphaFoldDB" id="A0A4U1GHJ3"/>
<feature type="domain" description="F5/8 type C" evidence="2">
    <location>
        <begin position="234"/>
        <end position="381"/>
    </location>
</feature>
<proteinExistence type="predicted"/>
<evidence type="ECO:0000313" key="3">
    <source>
        <dbReference type="EMBL" id="TKC63705.1"/>
    </source>
</evidence>
<dbReference type="Gene3D" id="2.60.120.260">
    <property type="entry name" value="Galactose-binding domain-like"/>
    <property type="match status" value="1"/>
</dbReference>
<dbReference type="Pfam" id="PF16389">
    <property type="entry name" value="DUF4998"/>
    <property type="match status" value="1"/>
</dbReference>
<comment type="caution">
    <text evidence="3">The sequence shown here is derived from an EMBL/GenBank/DDBJ whole genome shotgun (WGS) entry which is preliminary data.</text>
</comment>
<feature type="chain" id="PRO_5020504700" description="F5/8 type C domain-containing protein" evidence="1">
    <location>
        <begin position="27"/>
        <end position="384"/>
    </location>
</feature>
<dbReference type="InterPro" id="IPR008979">
    <property type="entry name" value="Galactose-bd-like_sf"/>
</dbReference>
<dbReference type="Pfam" id="PF00754">
    <property type="entry name" value="F5_F8_type_C"/>
    <property type="match status" value="1"/>
</dbReference>
<evidence type="ECO:0000313" key="4">
    <source>
        <dbReference type="Proteomes" id="UP000309594"/>
    </source>
</evidence>
<gene>
    <name evidence="3" type="ORF">FBD94_04990</name>
</gene>
<keyword evidence="1" id="KW-0732">Signal</keyword>
<dbReference type="SUPFAM" id="SSF49785">
    <property type="entry name" value="Galactose-binding domain-like"/>
    <property type="match status" value="1"/>
</dbReference>
<dbReference type="PROSITE" id="PS50022">
    <property type="entry name" value="FA58C_3"/>
    <property type="match status" value="1"/>
</dbReference>
<sequence length="384" mass="42461">MNMKINRMKIKHHQIVLLAITICAVAACTKMDSSYKEFIVPGGLTYAGRVTKPVVQSGRERIRISWLRGADANVKLARIYWNNYADSVSVPIPASGDTISVIIDHLEERPYTFIARTFDDKGNKSVDVELLGETYGPKYQSLLVTRPVVQSENMGTNLLITWSNANKTGGAYVTEVEYINTANVVTVKRFGVDEVSSAISDYKPGSTYRYRTEYRPGASIDPFYTGYTSLIVSSKIPKSGLVVTADSFAATSQLANGGGPAKFAFDDDLNTFWHTHHTPAPVPVFPHWLAVDLQKTYNITRVELICRAGATGVTNSFTTFIIQGSMNGTTWTDYDTFTLIQKDEAQSFAPKNTAKMRFFRIYATAGPAVHTSLAEFTVYGYEAP</sequence>